<evidence type="ECO:0000256" key="2">
    <source>
        <dbReference type="ARBA" id="ARBA00022692"/>
    </source>
</evidence>
<keyword evidence="7" id="KW-1185">Reference proteome</keyword>
<dbReference type="STRING" id="1045774.SAMN05421872_109140"/>
<dbReference type="Proteomes" id="UP000199034">
    <property type="component" value="Unassembled WGS sequence"/>
</dbReference>
<keyword evidence="2" id="KW-0812">Transmembrane</keyword>
<reference evidence="6 7" key="1">
    <citation type="submission" date="2016-10" db="EMBL/GenBank/DDBJ databases">
        <authorList>
            <person name="de Groot N.N."/>
        </authorList>
    </citation>
    <scope>NUCLEOTIDE SEQUENCE [LARGE SCALE GENOMIC DNA]</scope>
    <source>
        <strain evidence="6 7">CGMCC 4.6858</strain>
    </source>
</reference>
<name>A0A1G6W283_9ACTN</name>
<dbReference type="Pfam" id="PF13515">
    <property type="entry name" value="FUSC_2"/>
    <property type="match status" value="1"/>
</dbReference>
<gene>
    <name evidence="6" type="ORF">SAMN05421872_109140</name>
</gene>
<protein>
    <submittedName>
        <fullName evidence="6">Fusaric acid resistance protein-like</fullName>
    </submittedName>
</protein>
<keyword evidence="3" id="KW-1133">Transmembrane helix</keyword>
<dbReference type="GO" id="GO:0016020">
    <property type="term" value="C:membrane"/>
    <property type="evidence" value="ECO:0007669"/>
    <property type="project" value="UniProtKB-SubCell"/>
</dbReference>
<organism evidence="6 7">
    <name type="scientific">Nocardioides lianchengensis</name>
    <dbReference type="NCBI Taxonomy" id="1045774"/>
    <lineage>
        <taxon>Bacteria</taxon>
        <taxon>Bacillati</taxon>
        <taxon>Actinomycetota</taxon>
        <taxon>Actinomycetes</taxon>
        <taxon>Propionibacteriales</taxon>
        <taxon>Nocardioidaceae</taxon>
        <taxon>Nocardioides</taxon>
    </lineage>
</organism>
<evidence type="ECO:0000259" key="5">
    <source>
        <dbReference type="Pfam" id="PF13515"/>
    </source>
</evidence>
<dbReference type="AlphaFoldDB" id="A0A1G6W283"/>
<dbReference type="RefSeq" id="WP_090858826.1">
    <property type="nucleotide sequence ID" value="NZ_FMZM01000009.1"/>
</dbReference>
<keyword evidence="4" id="KW-0472">Membrane</keyword>
<evidence type="ECO:0000256" key="4">
    <source>
        <dbReference type="ARBA" id="ARBA00023136"/>
    </source>
</evidence>
<sequence length="319" mass="32321">MTPPRVAWDRAALVRGAVLGAPAAVVAAGDVRLGAVLAVGLVPATAVPLPPRRRDRARVALLGSLVAASLVLGGLLARWPPAAVVGILVLAVGAARLASVRPRLSLVLYLCLPLTAVGFSFPGLATVGRLAAVMVAGSVWAALVGLAWPAGPDRPDPPSPPAGTTDRGLVGFGLRAGLAGAVCTAIGFAADLEHVGWAPTAALLVMRPSPRLQATRSWNRVADVVLGAALAVATVTLDVPAPVVALLVLATVMTMTAVAGSGWYLTPLFTTFLVLLLLLAGDVDDATTRFRERVGETLLGVGVAAIVSVSARALSRRGS</sequence>
<feature type="domain" description="Integral membrane bound transporter" evidence="5">
    <location>
        <begin position="183"/>
        <end position="307"/>
    </location>
</feature>
<evidence type="ECO:0000313" key="6">
    <source>
        <dbReference type="EMBL" id="SDD59898.1"/>
    </source>
</evidence>
<dbReference type="InterPro" id="IPR049453">
    <property type="entry name" value="Memb_transporter_dom"/>
</dbReference>
<evidence type="ECO:0000256" key="1">
    <source>
        <dbReference type="ARBA" id="ARBA00004141"/>
    </source>
</evidence>
<evidence type="ECO:0000313" key="7">
    <source>
        <dbReference type="Proteomes" id="UP000199034"/>
    </source>
</evidence>
<comment type="subcellular location">
    <subcellularLocation>
        <location evidence="1">Membrane</location>
        <topology evidence="1">Multi-pass membrane protein</topology>
    </subcellularLocation>
</comment>
<proteinExistence type="predicted"/>
<dbReference type="OrthoDB" id="3829429at2"/>
<dbReference type="EMBL" id="FMZM01000009">
    <property type="protein sequence ID" value="SDD59898.1"/>
    <property type="molecule type" value="Genomic_DNA"/>
</dbReference>
<evidence type="ECO:0000256" key="3">
    <source>
        <dbReference type="ARBA" id="ARBA00022989"/>
    </source>
</evidence>
<accession>A0A1G6W283</accession>